<keyword evidence="1" id="KW-0472">Membrane</keyword>
<evidence type="ECO:0000313" key="2">
    <source>
        <dbReference type="EMBL" id="GMT18999.1"/>
    </source>
</evidence>
<name>A0AAV5VMJ3_9BILA</name>
<reference evidence="2" key="1">
    <citation type="submission" date="2023-10" db="EMBL/GenBank/DDBJ databases">
        <title>Genome assembly of Pristionchus species.</title>
        <authorList>
            <person name="Yoshida K."/>
            <person name="Sommer R.J."/>
        </authorList>
    </citation>
    <scope>NUCLEOTIDE SEQUENCE</scope>
    <source>
        <strain evidence="2">RS5133</strain>
    </source>
</reference>
<keyword evidence="1" id="KW-1133">Transmembrane helix</keyword>
<organism evidence="2 3">
    <name type="scientific">Pristionchus fissidentatus</name>
    <dbReference type="NCBI Taxonomy" id="1538716"/>
    <lineage>
        <taxon>Eukaryota</taxon>
        <taxon>Metazoa</taxon>
        <taxon>Ecdysozoa</taxon>
        <taxon>Nematoda</taxon>
        <taxon>Chromadorea</taxon>
        <taxon>Rhabditida</taxon>
        <taxon>Rhabditina</taxon>
        <taxon>Diplogasteromorpha</taxon>
        <taxon>Diplogasteroidea</taxon>
        <taxon>Neodiplogasteridae</taxon>
        <taxon>Pristionchus</taxon>
    </lineage>
</organism>
<gene>
    <name evidence="2" type="ORF">PFISCL1PPCAC_10296</name>
</gene>
<sequence>LQSLLIIVSFSSILIIGAIVFTITYCIHRHRIVKRRKKTRLSLPSTTNCSGSENKLSVKVSQVNVVVKS</sequence>
<evidence type="ECO:0000313" key="3">
    <source>
        <dbReference type="Proteomes" id="UP001432322"/>
    </source>
</evidence>
<dbReference type="Proteomes" id="UP001432322">
    <property type="component" value="Unassembled WGS sequence"/>
</dbReference>
<feature type="transmembrane region" description="Helical" evidence="1">
    <location>
        <begin position="6"/>
        <end position="27"/>
    </location>
</feature>
<keyword evidence="3" id="KW-1185">Reference proteome</keyword>
<evidence type="ECO:0000256" key="1">
    <source>
        <dbReference type="SAM" id="Phobius"/>
    </source>
</evidence>
<protein>
    <submittedName>
        <fullName evidence="2">Uncharacterized protein</fullName>
    </submittedName>
</protein>
<proteinExistence type="predicted"/>
<keyword evidence="1" id="KW-0812">Transmembrane</keyword>
<comment type="caution">
    <text evidence="2">The sequence shown here is derived from an EMBL/GenBank/DDBJ whole genome shotgun (WGS) entry which is preliminary data.</text>
</comment>
<feature type="non-terminal residue" evidence="2">
    <location>
        <position position="1"/>
    </location>
</feature>
<accession>A0AAV5VMJ3</accession>
<dbReference type="EMBL" id="BTSY01000003">
    <property type="protein sequence ID" value="GMT18999.1"/>
    <property type="molecule type" value="Genomic_DNA"/>
</dbReference>
<feature type="non-terminal residue" evidence="2">
    <location>
        <position position="69"/>
    </location>
</feature>
<dbReference type="AlphaFoldDB" id="A0AAV5VMJ3"/>